<sequence length="457" mass="49645">MTESAIGLLAPDALRARFSAAMSAMYREEVPQYGALIELVKGINAQVLAADPVLHRQLRDSGELQRLDVERHGAIRVGTADELRWLTRLFALMGMQPVAYYDLAAAGVPVHSTAFRPVTAEGLKASPFRLFTSLLRLELIEDPVLRARAEAILARRQIFSGRARTAMVEAERKGGVADSEADGFVAAVLETFRWQRTASVDQATYQAMRQAHPLVADVVCFQGPHINHLTPRTLDIDAVQQAMPDFGIQPKAVIEGPPRRRLPLLLRQTSFIALRESILFREDDGHEVPGSHTARFGEIEQRGAALTAAGRARYDACLARAGQGEGTLDLGAAFADFPDDWASMQAEGLAHLEYQVAAGAVIPAGAEAWPVEVLLAHGLLSTRPLTYEDFLPVSAAGIFQSNLGEGGPGHYRAAPSRQAFEEAMGRPLLDEQDWYAAQSAASLQAARQQLEVQAGSR</sequence>
<proteinExistence type="inferred from homology"/>
<protein>
    <recommendedName>
        <fullName evidence="7">2-oxoadipate dioxygenase/decarboxylase</fullName>
        <ecNumber evidence="6">1.13.11.93</ecNumber>
    </recommendedName>
    <alternativeName>
        <fullName evidence="8">2-hydroxyglutarate synthase</fullName>
    </alternativeName>
</protein>
<evidence type="ECO:0000256" key="2">
    <source>
        <dbReference type="ARBA" id="ARBA00022964"/>
    </source>
</evidence>
<evidence type="ECO:0000256" key="7">
    <source>
        <dbReference type="ARBA" id="ARBA00035034"/>
    </source>
</evidence>
<dbReference type="InterPro" id="IPR009770">
    <property type="entry name" value="HGLS"/>
</dbReference>
<dbReference type="EMBL" id="CP003350">
    <property type="protein sequence ID" value="AFC85110.1"/>
    <property type="molecule type" value="Genomic_DNA"/>
</dbReference>
<dbReference type="GO" id="GO:0051213">
    <property type="term" value="F:dioxygenase activity"/>
    <property type="evidence" value="ECO:0007669"/>
    <property type="project" value="UniProtKB-KW"/>
</dbReference>
<accession>H8KYI2</accession>
<dbReference type="AlphaFoldDB" id="H8KYI2"/>
<dbReference type="KEGG" id="fau:Fraau_0633"/>
<evidence type="ECO:0000256" key="5">
    <source>
        <dbReference type="ARBA" id="ARBA00035013"/>
    </source>
</evidence>
<dbReference type="InterPro" id="IPR047869">
    <property type="entry name" value="YdcJ_bac-like"/>
</dbReference>
<dbReference type="Pfam" id="PF07063">
    <property type="entry name" value="HGLS"/>
    <property type="match status" value="1"/>
</dbReference>
<organism evidence="9 10">
    <name type="scientific">Frateuria aurantia (strain ATCC 33424 / DSM 6220 / KCTC 2777 / LMG 1558 / NBRC 3245 / NCIMB 13370)</name>
    <name type="common">Acetobacter aurantius</name>
    <dbReference type="NCBI Taxonomy" id="767434"/>
    <lineage>
        <taxon>Bacteria</taxon>
        <taxon>Pseudomonadati</taxon>
        <taxon>Pseudomonadota</taxon>
        <taxon>Gammaproteobacteria</taxon>
        <taxon>Lysobacterales</taxon>
        <taxon>Rhodanobacteraceae</taxon>
        <taxon>Frateuria</taxon>
    </lineage>
</organism>
<dbReference type="Gene3D" id="3.10.180.80">
    <property type="entry name" value="Uncharacterised protein PF07063, DUF1338"/>
    <property type="match status" value="1"/>
</dbReference>
<gene>
    <name evidence="9" type="ordered locus">Fraau_0633</name>
</gene>
<dbReference type="EC" id="1.13.11.93" evidence="6"/>
<evidence type="ECO:0000313" key="9">
    <source>
        <dbReference type="EMBL" id="AFC85110.1"/>
    </source>
</evidence>
<evidence type="ECO:0000256" key="6">
    <source>
        <dbReference type="ARBA" id="ARBA00035023"/>
    </source>
</evidence>
<keyword evidence="2" id="KW-0223">Dioxygenase</keyword>
<comment type="cofactor">
    <cofactor evidence="1">
        <name>Fe(2+)</name>
        <dbReference type="ChEBI" id="CHEBI:29033"/>
    </cofactor>
</comment>
<dbReference type="SMART" id="SM01150">
    <property type="entry name" value="DUF1338"/>
    <property type="match status" value="1"/>
</dbReference>
<evidence type="ECO:0000256" key="8">
    <source>
        <dbReference type="ARBA" id="ARBA00035045"/>
    </source>
</evidence>
<evidence type="ECO:0000313" key="10">
    <source>
        <dbReference type="Proteomes" id="UP000005234"/>
    </source>
</evidence>
<dbReference type="eggNOG" id="COG5383">
    <property type="taxonomic scope" value="Bacteria"/>
</dbReference>
<dbReference type="OrthoDB" id="4394119at2"/>
<dbReference type="RefSeq" id="WP_014402116.1">
    <property type="nucleotide sequence ID" value="NC_017033.1"/>
</dbReference>
<dbReference type="PANTHER" id="PTHR39479">
    <property type="match status" value="1"/>
</dbReference>
<dbReference type="PANTHER" id="PTHR39479:SF2">
    <property type="entry name" value="2-OXOADIPATE DIOXYGENASE_DECARBOXYLASE"/>
    <property type="match status" value="1"/>
</dbReference>
<dbReference type="CDD" id="cd16348">
    <property type="entry name" value="VOC_YdcJ_like"/>
    <property type="match status" value="1"/>
</dbReference>
<evidence type="ECO:0000256" key="1">
    <source>
        <dbReference type="ARBA" id="ARBA00001954"/>
    </source>
</evidence>
<dbReference type="STRING" id="767434.Fraau_0633"/>
<evidence type="ECO:0000256" key="3">
    <source>
        <dbReference type="ARBA" id="ARBA00023002"/>
    </source>
</evidence>
<dbReference type="Proteomes" id="UP000005234">
    <property type="component" value="Chromosome"/>
</dbReference>
<dbReference type="HOGENOM" id="CLU_026640_0_0_6"/>
<keyword evidence="4" id="KW-0408">Iron</keyword>
<reference evidence="9" key="1">
    <citation type="submission" date="2012-02" db="EMBL/GenBank/DDBJ databases">
        <title>The complete genome of Frateuria aurantia DSM 6220.</title>
        <authorList>
            <consortium name="US DOE Joint Genome Institute (JGI-PGF)"/>
            <person name="Lucas S."/>
            <person name="Copeland A."/>
            <person name="Lapidus A."/>
            <person name="Glavina del Rio T."/>
            <person name="Dalin E."/>
            <person name="Tice H."/>
            <person name="Bruce D."/>
            <person name="Goodwin L."/>
            <person name="Pitluck S."/>
            <person name="Peters L."/>
            <person name="Ovchinnikova G."/>
            <person name="Teshima H."/>
            <person name="Kyrpides N."/>
            <person name="Mavromatis K."/>
            <person name="Ivanova N."/>
            <person name="Brettin T."/>
            <person name="Detter J.C."/>
            <person name="Han C."/>
            <person name="Larimer F."/>
            <person name="Land M."/>
            <person name="Hauser L."/>
            <person name="Markowitz V."/>
            <person name="Cheng J.-F."/>
            <person name="Hugenholtz P."/>
            <person name="Woyke T."/>
            <person name="Wu D."/>
            <person name="Brambilla E."/>
            <person name="Klenk H.-P."/>
            <person name="Eisen J.A."/>
        </authorList>
    </citation>
    <scope>NUCLEOTIDE SEQUENCE</scope>
    <source>
        <strain evidence="9">DSM 6220</strain>
    </source>
</reference>
<keyword evidence="3" id="KW-0560">Oxidoreductase</keyword>
<evidence type="ECO:0000256" key="4">
    <source>
        <dbReference type="ARBA" id="ARBA00023004"/>
    </source>
</evidence>
<comment type="similarity">
    <text evidence="5">Belongs to the 2-oxoadipate dioxygenase/decarboxylase family.</text>
</comment>
<name>H8KYI2_FRAAD</name>
<keyword evidence="10" id="KW-1185">Reference proteome</keyword>